<evidence type="ECO:0000256" key="8">
    <source>
        <dbReference type="ARBA" id="ARBA00022448"/>
    </source>
</evidence>
<dbReference type="GO" id="GO:0009401">
    <property type="term" value="P:phosphoenolpyruvate-dependent sugar phosphotransferase system"/>
    <property type="evidence" value="ECO:0007669"/>
    <property type="project" value="UniProtKB-KW"/>
</dbReference>
<dbReference type="InterPro" id="IPR000121">
    <property type="entry name" value="PEP_util_C"/>
</dbReference>
<evidence type="ECO:0000259" key="23">
    <source>
        <dbReference type="Pfam" id="PF02896"/>
    </source>
</evidence>
<comment type="similarity">
    <text evidence="5 17">Belongs to the PEP-utilizing enzyme family.</text>
</comment>
<keyword evidence="9 17" id="KW-0963">Cytoplasm</keyword>
<comment type="cofactor">
    <cofactor evidence="2 17 20">
        <name>Mg(2+)</name>
        <dbReference type="ChEBI" id="CHEBI:18420"/>
    </cofactor>
</comment>
<dbReference type="AlphaFoldDB" id="A0A1Q6R980"/>
<dbReference type="STRING" id="626940.BHW43_02640"/>
<evidence type="ECO:0000256" key="1">
    <source>
        <dbReference type="ARBA" id="ARBA00000683"/>
    </source>
</evidence>
<dbReference type="InterPro" id="IPR050499">
    <property type="entry name" value="PEP-utilizing_PTS_enzyme"/>
</dbReference>
<dbReference type="InterPro" id="IPR036637">
    <property type="entry name" value="Phosphohistidine_dom_sf"/>
</dbReference>
<dbReference type="GO" id="GO:0008965">
    <property type="term" value="F:phosphoenolpyruvate-protein phosphotransferase activity"/>
    <property type="evidence" value="ECO:0007669"/>
    <property type="project" value="UniProtKB-EC"/>
</dbReference>
<proteinExistence type="inferred from homology"/>
<dbReference type="SUPFAM" id="SSF52009">
    <property type="entry name" value="Phosphohistidine domain"/>
    <property type="match status" value="1"/>
</dbReference>
<dbReference type="GO" id="GO:0016301">
    <property type="term" value="F:kinase activity"/>
    <property type="evidence" value="ECO:0007669"/>
    <property type="project" value="UniProtKB-KW"/>
</dbReference>
<name>A0A1Q6R980_9FIRM</name>
<evidence type="ECO:0000259" key="24">
    <source>
        <dbReference type="Pfam" id="PF05524"/>
    </source>
</evidence>
<dbReference type="PROSITE" id="PS00742">
    <property type="entry name" value="PEP_ENZYMES_2"/>
    <property type="match status" value="1"/>
</dbReference>
<comment type="caution">
    <text evidence="25">The sequence shown here is derived from an EMBL/GenBank/DDBJ whole genome shotgun (WGS) entry which is preliminary data.</text>
</comment>
<accession>A0A1Q6R980</accession>
<evidence type="ECO:0000256" key="15">
    <source>
        <dbReference type="ARBA" id="ARBA00022842"/>
    </source>
</evidence>
<evidence type="ECO:0000256" key="4">
    <source>
        <dbReference type="ARBA" id="ARBA00004496"/>
    </source>
</evidence>
<evidence type="ECO:0000313" key="25">
    <source>
        <dbReference type="EMBL" id="OLA38915.1"/>
    </source>
</evidence>
<feature type="binding site" evidence="20">
    <location>
        <position position="454"/>
    </location>
    <ligand>
        <name>Mg(2+)</name>
        <dbReference type="ChEBI" id="CHEBI:18420"/>
    </ligand>
</feature>
<dbReference type="Pfam" id="PF05524">
    <property type="entry name" value="PEP-utilisers_N"/>
    <property type="match status" value="1"/>
</dbReference>
<evidence type="ECO:0000256" key="19">
    <source>
        <dbReference type="PIRSR" id="PIRSR000732-2"/>
    </source>
</evidence>
<evidence type="ECO:0000256" key="18">
    <source>
        <dbReference type="PIRSR" id="PIRSR000732-1"/>
    </source>
</evidence>
<organism evidence="25 26">
    <name type="scientific">Phascolarctobacterium succinatutens</name>
    <dbReference type="NCBI Taxonomy" id="626940"/>
    <lineage>
        <taxon>Bacteria</taxon>
        <taxon>Bacillati</taxon>
        <taxon>Bacillota</taxon>
        <taxon>Negativicutes</taxon>
        <taxon>Acidaminococcales</taxon>
        <taxon>Acidaminococcaceae</taxon>
        <taxon>Phascolarctobacterium</taxon>
    </lineage>
</organism>
<feature type="domain" description="Phosphotransferase system enzyme I N-terminal" evidence="24">
    <location>
        <begin position="5"/>
        <end position="126"/>
    </location>
</feature>
<feature type="binding site" evidence="19">
    <location>
        <position position="464"/>
    </location>
    <ligand>
        <name>phosphoenolpyruvate</name>
        <dbReference type="ChEBI" id="CHEBI:58702"/>
    </ligand>
</feature>
<evidence type="ECO:0000256" key="20">
    <source>
        <dbReference type="PIRSR" id="PIRSR000732-3"/>
    </source>
</evidence>
<keyword evidence="12 17" id="KW-0598">Phosphotransferase system</keyword>
<feature type="coiled-coil region" evidence="21">
    <location>
        <begin position="33"/>
        <end position="60"/>
    </location>
</feature>
<dbReference type="PRINTS" id="PR01736">
    <property type="entry name" value="PHPHTRNFRASE"/>
</dbReference>
<evidence type="ECO:0000256" key="5">
    <source>
        <dbReference type="ARBA" id="ARBA00007837"/>
    </source>
</evidence>
<evidence type="ECO:0000313" key="26">
    <source>
        <dbReference type="Proteomes" id="UP000186777"/>
    </source>
</evidence>
<feature type="binding site" evidence="20">
    <location>
        <position position="430"/>
    </location>
    <ligand>
        <name>Mg(2+)</name>
        <dbReference type="ChEBI" id="CHEBI:18420"/>
    </ligand>
</feature>
<dbReference type="InterPro" id="IPR008731">
    <property type="entry name" value="PTS_EIN"/>
</dbReference>
<feature type="active site" description="Tele-phosphohistidine intermediate" evidence="18">
    <location>
        <position position="188"/>
    </location>
</feature>
<dbReference type="SUPFAM" id="SSF51621">
    <property type="entry name" value="Phosphoenolpyruvate/pyruvate domain"/>
    <property type="match status" value="1"/>
</dbReference>
<comment type="subcellular location">
    <subcellularLocation>
        <location evidence="4 17">Cytoplasm</location>
    </subcellularLocation>
</comment>
<evidence type="ECO:0000256" key="10">
    <source>
        <dbReference type="ARBA" id="ARBA00022597"/>
    </source>
</evidence>
<comment type="function">
    <text evidence="3 17">General (non sugar-specific) component of the phosphoenolpyruvate-dependent sugar phosphotransferase system (sugar PTS). This major carbohydrate active-transport system catalyzes the phosphorylation of incoming sugar substrates concomitantly with their translocation across the cell membrane. Enzyme I transfers the phosphoryl group from phosphoenolpyruvate (PEP) to the phosphoryl carrier protein (HPr).</text>
</comment>
<dbReference type="InterPro" id="IPR023151">
    <property type="entry name" value="PEP_util_CS"/>
</dbReference>
<dbReference type="PANTHER" id="PTHR46244">
    <property type="entry name" value="PHOSPHOENOLPYRUVATE-PROTEIN PHOSPHOTRANSFERASE"/>
    <property type="match status" value="1"/>
</dbReference>
<feature type="binding site" evidence="19">
    <location>
        <position position="295"/>
    </location>
    <ligand>
        <name>phosphoenolpyruvate</name>
        <dbReference type="ChEBI" id="CHEBI:58702"/>
    </ligand>
</feature>
<keyword evidence="13 17" id="KW-0479">Metal-binding</keyword>
<reference evidence="25 26" key="1">
    <citation type="journal article" date="2016" name="Nat. Biotechnol.">
        <title>Measurement of bacterial replication rates in microbial communities.</title>
        <authorList>
            <person name="Brown C.T."/>
            <person name="Olm M.R."/>
            <person name="Thomas B.C."/>
            <person name="Banfield J.F."/>
        </authorList>
    </citation>
    <scope>NUCLEOTIDE SEQUENCE [LARGE SCALE GENOMIC DNA]</scope>
    <source>
        <strain evidence="25">46_33</strain>
    </source>
</reference>
<keyword evidence="25" id="KW-0670">Pyruvate</keyword>
<dbReference type="Gene3D" id="3.20.20.60">
    <property type="entry name" value="Phosphoenolpyruvate-binding domains"/>
    <property type="match status" value="1"/>
</dbReference>
<keyword evidence="11 17" id="KW-0808">Transferase</keyword>
<dbReference type="Gene3D" id="3.50.30.10">
    <property type="entry name" value="Phosphohistidine domain"/>
    <property type="match status" value="1"/>
</dbReference>
<dbReference type="InterPro" id="IPR008279">
    <property type="entry name" value="PEP-util_enz_mobile_dom"/>
</dbReference>
<evidence type="ECO:0000256" key="12">
    <source>
        <dbReference type="ARBA" id="ARBA00022683"/>
    </source>
</evidence>
<feature type="domain" description="PEP-utilising enzyme C-terminal" evidence="23">
    <location>
        <begin position="252"/>
        <end position="538"/>
    </location>
</feature>
<feature type="binding site" evidence="19">
    <location>
        <begin position="453"/>
        <end position="454"/>
    </location>
    <ligand>
        <name>phosphoenolpyruvate</name>
        <dbReference type="ChEBI" id="CHEBI:58702"/>
    </ligand>
</feature>
<evidence type="ECO:0000256" key="3">
    <source>
        <dbReference type="ARBA" id="ARBA00002728"/>
    </source>
</evidence>
<evidence type="ECO:0000256" key="17">
    <source>
        <dbReference type="PIRNR" id="PIRNR000732"/>
    </source>
</evidence>
<dbReference type="EC" id="2.7.3.9" evidence="6 17"/>
<keyword evidence="8 17" id="KW-0813">Transport</keyword>
<dbReference type="InterPro" id="IPR015813">
    <property type="entry name" value="Pyrv/PenolPyrv_kinase-like_dom"/>
</dbReference>
<keyword evidence="10 17" id="KW-0762">Sugar transport</keyword>
<evidence type="ECO:0000256" key="16">
    <source>
        <dbReference type="ARBA" id="ARBA00033235"/>
    </source>
</evidence>
<dbReference type="InterPro" id="IPR006318">
    <property type="entry name" value="PTS_EI-like"/>
</dbReference>
<comment type="catalytic activity">
    <reaction evidence="1 17">
        <text>L-histidyl-[protein] + phosphoenolpyruvate = N(pros)-phospho-L-histidyl-[protein] + pyruvate</text>
        <dbReference type="Rhea" id="RHEA:23880"/>
        <dbReference type="Rhea" id="RHEA-COMP:9745"/>
        <dbReference type="Rhea" id="RHEA-COMP:9746"/>
        <dbReference type="ChEBI" id="CHEBI:15361"/>
        <dbReference type="ChEBI" id="CHEBI:29979"/>
        <dbReference type="ChEBI" id="CHEBI:58702"/>
        <dbReference type="ChEBI" id="CHEBI:64837"/>
        <dbReference type="EC" id="2.7.3.9"/>
    </reaction>
</comment>
<evidence type="ECO:0000256" key="14">
    <source>
        <dbReference type="ARBA" id="ARBA00022777"/>
    </source>
</evidence>
<keyword evidence="15 17" id="KW-0460">Magnesium</keyword>
<evidence type="ECO:0000256" key="11">
    <source>
        <dbReference type="ARBA" id="ARBA00022679"/>
    </source>
</evidence>
<dbReference type="PANTHER" id="PTHR46244:SF3">
    <property type="entry name" value="PHOSPHOENOLPYRUVATE-PROTEIN PHOSPHOTRANSFERASE"/>
    <property type="match status" value="1"/>
</dbReference>
<dbReference type="NCBIfam" id="TIGR01417">
    <property type="entry name" value="PTS_I_fam"/>
    <property type="match status" value="1"/>
</dbReference>
<dbReference type="InterPro" id="IPR024692">
    <property type="entry name" value="PTS_EI"/>
</dbReference>
<dbReference type="Gene3D" id="1.10.274.10">
    <property type="entry name" value="PtsI, HPr-binding domain"/>
    <property type="match status" value="1"/>
</dbReference>
<evidence type="ECO:0000256" key="21">
    <source>
        <dbReference type="SAM" id="Coils"/>
    </source>
</evidence>
<dbReference type="GO" id="GO:0046872">
    <property type="term" value="F:metal ion binding"/>
    <property type="evidence" value="ECO:0007669"/>
    <property type="project" value="UniProtKB-KW"/>
</dbReference>
<dbReference type="EMBL" id="MNTG01000005">
    <property type="protein sequence ID" value="OLA38915.1"/>
    <property type="molecule type" value="Genomic_DNA"/>
</dbReference>
<feature type="active site" description="Proton donor" evidence="18">
    <location>
        <position position="501"/>
    </location>
</feature>
<evidence type="ECO:0000256" key="13">
    <source>
        <dbReference type="ARBA" id="ARBA00022723"/>
    </source>
</evidence>
<dbReference type="Pfam" id="PF02896">
    <property type="entry name" value="PEP-utilizers_C"/>
    <property type="match status" value="1"/>
</dbReference>
<evidence type="ECO:0000256" key="7">
    <source>
        <dbReference type="ARBA" id="ARBA00016544"/>
    </source>
</evidence>
<evidence type="ECO:0000256" key="2">
    <source>
        <dbReference type="ARBA" id="ARBA00001946"/>
    </source>
</evidence>
<gene>
    <name evidence="25" type="ORF">BHW43_02640</name>
</gene>
<dbReference type="SUPFAM" id="SSF47831">
    <property type="entry name" value="Enzyme I of the PEP:sugar phosphotransferase system HPr-binding (sub)domain"/>
    <property type="match status" value="1"/>
</dbReference>
<keyword evidence="21" id="KW-0175">Coiled coil</keyword>
<evidence type="ECO:0000259" key="22">
    <source>
        <dbReference type="Pfam" id="PF00391"/>
    </source>
</evidence>
<feature type="binding site" evidence="19">
    <location>
        <position position="331"/>
    </location>
    <ligand>
        <name>phosphoenolpyruvate</name>
        <dbReference type="ChEBI" id="CHEBI:58702"/>
    </ligand>
</feature>
<dbReference type="InterPro" id="IPR040442">
    <property type="entry name" value="Pyrv_kinase-like_dom_sf"/>
</dbReference>
<protein>
    <recommendedName>
        <fullName evidence="7 17">Phosphoenolpyruvate-protein phosphotransferase</fullName>
        <ecNumber evidence="6 17">2.7.3.9</ecNumber>
    </recommendedName>
    <alternativeName>
        <fullName evidence="16 17">Phosphotransferase system, enzyme I</fullName>
    </alternativeName>
</protein>
<dbReference type="Pfam" id="PF00391">
    <property type="entry name" value="PEP-utilizers"/>
    <property type="match status" value="1"/>
</dbReference>
<keyword evidence="14 17" id="KW-0418">Kinase</keyword>
<dbReference type="InterPro" id="IPR036618">
    <property type="entry name" value="PtsI_HPr-bd_sf"/>
</dbReference>
<dbReference type="GO" id="GO:0005737">
    <property type="term" value="C:cytoplasm"/>
    <property type="evidence" value="ECO:0007669"/>
    <property type="project" value="UniProtKB-SubCell"/>
</dbReference>
<feature type="domain" description="PEP-utilising enzyme mobile" evidence="22">
    <location>
        <begin position="156"/>
        <end position="224"/>
    </location>
</feature>
<evidence type="ECO:0000256" key="6">
    <source>
        <dbReference type="ARBA" id="ARBA00012232"/>
    </source>
</evidence>
<dbReference type="RefSeq" id="WP_303679403.1">
    <property type="nucleotide sequence ID" value="NZ_JAXJBD010000015.1"/>
</dbReference>
<sequence>MLSLKGKGVCGGVTLGTLAVLRRNTAAVKRCKVQNAEAEVARFQTARQEAIDKLAELYEKAVADVGKDNAAIFEIHQMMLEDLDYIESVEGIIRTQQVNAEYAVQTTAANFAEIFSSMEDDYMRARAADVKDISNKVLGCLGDAGSSWESGSGCYILAADDLAPSETVQLDKSRVQGFVTAAGSVNSHTAILARTIGIPAVVNTGSGIGEEYDGKLVAVDGYTGEVFVDPDEATLERIKAKMEQDAQHKKLLEELKGKKSITGGGQQVHVYANIGGTGDLASVLANDAEGIGLFRSEFIYLESKDYPTEEQQFEKYKLAAEAMAGKRVIIRTLDIGADKQADYFELPQEENPALGYRAIRICLERPELFATQLRAICRASAYGKLAVMFPMIISVEEVRKARKILREVQAELKYAGVPFDSKMEVGIMIETPAAALISAELAKEVDFFSIGTNDLSQYTLAIDRQNQRLEPFFDAHHPAILRLIEMTVQGAHAAGIWCGVCGELGADLSLTKEFVRMGMDELSVSPASILPLRKKIRSL</sequence>
<dbReference type="PIRSF" id="PIRSF000732">
    <property type="entry name" value="PTS_enzyme_I"/>
    <property type="match status" value="1"/>
</dbReference>
<dbReference type="Proteomes" id="UP000186777">
    <property type="component" value="Unassembled WGS sequence"/>
</dbReference>
<evidence type="ECO:0000256" key="9">
    <source>
        <dbReference type="ARBA" id="ARBA00022490"/>
    </source>
</evidence>